<gene>
    <name evidence="3" type="primary">LOC108076501</name>
</gene>
<dbReference type="InterPro" id="IPR025164">
    <property type="entry name" value="Toastrack_DUF4097"/>
</dbReference>
<evidence type="ECO:0000313" key="2">
    <source>
        <dbReference type="Proteomes" id="UP001652661"/>
    </source>
</evidence>
<organism evidence="2 3">
    <name type="scientific">Drosophila kikkawai</name>
    <name type="common">Fruit fly</name>
    <dbReference type="NCBI Taxonomy" id="30033"/>
    <lineage>
        <taxon>Eukaryota</taxon>
        <taxon>Metazoa</taxon>
        <taxon>Ecdysozoa</taxon>
        <taxon>Arthropoda</taxon>
        <taxon>Hexapoda</taxon>
        <taxon>Insecta</taxon>
        <taxon>Pterygota</taxon>
        <taxon>Neoptera</taxon>
        <taxon>Endopterygota</taxon>
        <taxon>Diptera</taxon>
        <taxon>Brachycera</taxon>
        <taxon>Muscomorpha</taxon>
        <taxon>Ephydroidea</taxon>
        <taxon>Drosophilidae</taxon>
        <taxon>Drosophila</taxon>
        <taxon>Sophophora</taxon>
    </lineage>
</organism>
<dbReference type="PANTHER" id="PTHR34094:SF1">
    <property type="entry name" value="PROTEIN FAM185A"/>
    <property type="match status" value="1"/>
</dbReference>
<reference evidence="2" key="1">
    <citation type="submission" date="2025-05" db="UniProtKB">
        <authorList>
            <consortium name="RefSeq"/>
        </authorList>
    </citation>
    <scope>NUCLEOTIDE SEQUENCE [LARGE SCALE GENOMIC DNA]</scope>
    <source>
        <strain evidence="2">14028-0561.14</strain>
    </source>
</reference>
<dbReference type="Pfam" id="PF13349">
    <property type="entry name" value="DUF4097"/>
    <property type="match status" value="1"/>
</dbReference>
<dbReference type="RefSeq" id="XP_017024884.1">
    <property type="nucleotide sequence ID" value="XM_017169395.3"/>
</dbReference>
<feature type="domain" description="DUF4097" evidence="1">
    <location>
        <begin position="185"/>
        <end position="283"/>
    </location>
</feature>
<name>A0A6P4IQW6_DROKI</name>
<proteinExistence type="predicted"/>
<keyword evidence="2" id="KW-1185">Reference proteome</keyword>
<protein>
    <submittedName>
        <fullName evidence="3">Protein FAM185A</fullName>
    </submittedName>
</protein>
<accession>A0A6P4IQW6</accession>
<dbReference type="OMA" id="QYAKKSP"/>
<dbReference type="AlphaFoldDB" id="A0A6P4IQW6"/>
<dbReference type="GeneID" id="108076501"/>
<dbReference type="OrthoDB" id="5984441at2759"/>
<sequence>MQLLQRLCTHIYKHQRHYVKKLRVDLKPNMSSNKRMVHQEILHYVNPFARIDVKSDIFVRVQPADVHRYTSGDVFIAQLCGGPVKNSNVTLDVKVSDDNKEVSVVVKKLTDQPSSFECILQVPVRSDVCTAGKANVRVEGIQSELLQVKAEGGILTKNVKATNISLYSENGNIICQGTLLGKITEIETHNGNISMDKLQGDSLTASTKSGSIVTDCCYVEESKFETATGRLDLKNVHKTSQVHVHDSADLSMTGVHGNLQVVTKGGSLNIQLSELVGHNKIDAQNLTDEAVIYISQTIEQDLNIDVGASNISLDTELEHLTHALSEDKSRFLLRNENNHKLMVSSQGQKGVRLGKQSWSDMMRQKLQNASNESTPSS</sequence>
<evidence type="ECO:0000259" key="1">
    <source>
        <dbReference type="Pfam" id="PF13349"/>
    </source>
</evidence>
<dbReference type="Proteomes" id="UP001652661">
    <property type="component" value="Chromosome 2R"/>
</dbReference>
<dbReference type="PANTHER" id="PTHR34094">
    <property type="match status" value="1"/>
</dbReference>
<evidence type="ECO:0000313" key="3">
    <source>
        <dbReference type="RefSeq" id="XP_017024884.1"/>
    </source>
</evidence>
<reference evidence="3" key="2">
    <citation type="submission" date="2025-08" db="UniProtKB">
        <authorList>
            <consortium name="RefSeq"/>
        </authorList>
    </citation>
    <scope>IDENTIFICATION</scope>
    <source>
        <strain evidence="3">14028-0561.14</strain>
        <tissue evidence="3">Whole fly</tissue>
    </source>
</reference>